<keyword evidence="1" id="KW-0812">Transmembrane</keyword>
<comment type="caution">
    <text evidence="2">The sequence shown here is derived from an EMBL/GenBank/DDBJ whole genome shotgun (WGS) entry which is preliminary data.</text>
</comment>
<evidence type="ECO:0000256" key="1">
    <source>
        <dbReference type="SAM" id="Phobius"/>
    </source>
</evidence>
<feature type="non-terminal residue" evidence="2">
    <location>
        <position position="1"/>
    </location>
</feature>
<sequence>TPGVPSRSRPSSKMTKYVECWGADKPFANITDSTLAKNIGISSLAMIEQHLLPQRTCCDCSSNSEGLHRITLVFKNGTQEKQYRNQPDVQFKYYVACAAALFMLLAAIQLLTVPK</sequence>
<dbReference type="AlphaFoldDB" id="A0A8S4R2N7"/>
<dbReference type="Proteomes" id="UP000838756">
    <property type="component" value="Unassembled WGS sequence"/>
</dbReference>
<feature type="transmembrane region" description="Helical" evidence="1">
    <location>
        <begin position="91"/>
        <end position="111"/>
    </location>
</feature>
<keyword evidence="1" id="KW-0472">Membrane</keyword>
<organism evidence="2 3">
    <name type="scientific">Pararge aegeria aegeria</name>
    <dbReference type="NCBI Taxonomy" id="348720"/>
    <lineage>
        <taxon>Eukaryota</taxon>
        <taxon>Metazoa</taxon>
        <taxon>Ecdysozoa</taxon>
        <taxon>Arthropoda</taxon>
        <taxon>Hexapoda</taxon>
        <taxon>Insecta</taxon>
        <taxon>Pterygota</taxon>
        <taxon>Neoptera</taxon>
        <taxon>Endopterygota</taxon>
        <taxon>Lepidoptera</taxon>
        <taxon>Glossata</taxon>
        <taxon>Ditrysia</taxon>
        <taxon>Papilionoidea</taxon>
        <taxon>Nymphalidae</taxon>
        <taxon>Satyrinae</taxon>
        <taxon>Satyrini</taxon>
        <taxon>Parargina</taxon>
        <taxon>Pararge</taxon>
    </lineage>
</organism>
<protein>
    <submittedName>
        <fullName evidence="2">Jg686 protein</fullName>
    </submittedName>
</protein>
<name>A0A8S4R2N7_9NEOP</name>
<evidence type="ECO:0000313" key="2">
    <source>
        <dbReference type="EMBL" id="CAH2226708.1"/>
    </source>
</evidence>
<keyword evidence="3" id="KW-1185">Reference proteome</keyword>
<dbReference type="EMBL" id="CAKXAJ010021863">
    <property type="protein sequence ID" value="CAH2226708.1"/>
    <property type="molecule type" value="Genomic_DNA"/>
</dbReference>
<evidence type="ECO:0000313" key="3">
    <source>
        <dbReference type="Proteomes" id="UP000838756"/>
    </source>
</evidence>
<dbReference type="OrthoDB" id="7408784at2759"/>
<keyword evidence="1" id="KW-1133">Transmembrane helix</keyword>
<accession>A0A8S4R2N7</accession>
<reference evidence="2" key="1">
    <citation type="submission" date="2022-03" db="EMBL/GenBank/DDBJ databases">
        <authorList>
            <person name="Lindestad O."/>
        </authorList>
    </citation>
    <scope>NUCLEOTIDE SEQUENCE</scope>
</reference>
<gene>
    <name evidence="2" type="primary">jg686</name>
    <name evidence="2" type="ORF">PAEG_LOCUS7403</name>
</gene>
<proteinExistence type="predicted"/>